<name>A0ABS1VDR8_9ACTN</name>
<comment type="caution">
    <text evidence="1">The sequence shown here is derived from an EMBL/GenBank/DDBJ whole genome shotgun (WGS) entry which is preliminary data.</text>
</comment>
<organism evidence="1 2">
    <name type="scientific">Paractinoplanes lichenicola</name>
    <dbReference type="NCBI Taxonomy" id="2802976"/>
    <lineage>
        <taxon>Bacteria</taxon>
        <taxon>Bacillati</taxon>
        <taxon>Actinomycetota</taxon>
        <taxon>Actinomycetes</taxon>
        <taxon>Micromonosporales</taxon>
        <taxon>Micromonosporaceae</taxon>
        <taxon>Paractinoplanes</taxon>
    </lineage>
</organism>
<dbReference type="Proteomes" id="UP000598996">
    <property type="component" value="Unassembled WGS sequence"/>
</dbReference>
<proteinExistence type="predicted"/>
<evidence type="ECO:0000313" key="2">
    <source>
        <dbReference type="Proteomes" id="UP000598996"/>
    </source>
</evidence>
<accession>A0ABS1VDR8</accession>
<gene>
    <name evidence="1" type="ORF">JKJ07_00465</name>
</gene>
<reference evidence="1 2" key="1">
    <citation type="submission" date="2021-01" db="EMBL/GenBank/DDBJ databases">
        <title>Actinoplanes sp. nov. LDG1-01 isolated from lichen.</title>
        <authorList>
            <person name="Saeng-In P."/>
            <person name="Phongsopitanun W."/>
            <person name="Kanchanasin P."/>
            <person name="Yuki M."/>
            <person name="Kudo T."/>
            <person name="Ohkuma M."/>
            <person name="Tanasupawat S."/>
        </authorList>
    </citation>
    <scope>NUCLEOTIDE SEQUENCE [LARGE SCALE GENOMIC DNA]</scope>
    <source>
        <strain evidence="1 2">LDG1-01</strain>
    </source>
</reference>
<dbReference type="EMBL" id="JAENHO010000001">
    <property type="protein sequence ID" value="MBL7252778.1"/>
    <property type="molecule type" value="Genomic_DNA"/>
</dbReference>
<keyword evidence="2" id="KW-1185">Reference proteome</keyword>
<dbReference type="RefSeq" id="WP_202989135.1">
    <property type="nucleotide sequence ID" value="NZ_JAENHO010000001.1"/>
</dbReference>
<protein>
    <submittedName>
        <fullName evidence="1">Uncharacterized protein</fullName>
    </submittedName>
</protein>
<sequence length="121" mass="13879">MGMYASVRGWLEIDWEQRDEAERIITSHPHDLYAGGWAFPRAPFNWTLYLFYGGDIRQGEVSWLYGIVEELARMTPVDEDLDWPRGLFMVTAEGREGAETWQVREAAVTRVPAAGLSWLGE</sequence>
<evidence type="ECO:0000313" key="1">
    <source>
        <dbReference type="EMBL" id="MBL7252778.1"/>
    </source>
</evidence>